<dbReference type="Pfam" id="PF13411">
    <property type="entry name" value="MerR_1"/>
    <property type="match status" value="1"/>
</dbReference>
<dbReference type="SUPFAM" id="SSF46955">
    <property type="entry name" value="Putative DNA-binding domain"/>
    <property type="match status" value="1"/>
</dbReference>
<dbReference type="CDD" id="cd01109">
    <property type="entry name" value="HTH_YyaN"/>
    <property type="match status" value="1"/>
</dbReference>
<name>Q1K356_DESA6</name>
<reference evidence="3" key="2">
    <citation type="submission" date="2006-05" db="EMBL/GenBank/DDBJ databases">
        <title>Sequencing of the draft genome and assembly of Desulfuromonas acetoxidans DSM 684.</title>
        <authorList>
            <consortium name="US DOE Joint Genome Institute (JGI-PGF)"/>
            <person name="Copeland A."/>
            <person name="Lucas S."/>
            <person name="Lapidus A."/>
            <person name="Barry K."/>
            <person name="Detter J.C."/>
            <person name="Glavina del Rio T."/>
            <person name="Hammon N."/>
            <person name="Israni S."/>
            <person name="Dalin E."/>
            <person name="Tice H."/>
            <person name="Bruce D."/>
            <person name="Pitluck S."/>
            <person name="Richardson P."/>
        </authorList>
    </citation>
    <scope>NUCLEOTIDE SEQUENCE [LARGE SCALE GENOMIC DNA]</scope>
    <source>
        <strain evidence="3">DSM 684</strain>
    </source>
</reference>
<dbReference type="PROSITE" id="PS50937">
    <property type="entry name" value="HTH_MERR_2"/>
    <property type="match status" value="1"/>
</dbReference>
<evidence type="ECO:0000256" key="1">
    <source>
        <dbReference type="ARBA" id="ARBA00023125"/>
    </source>
</evidence>
<dbReference type="InterPro" id="IPR047057">
    <property type="entry name" value="MerR_fam"/>
</dbReference>
<dbReference type="AlphaFoldDB" id="Q1K356"/>
<evidence type="ECO:0000313" key="3">
    <source>
        <dbReference type="EMBL" id="EAT17118.1"/>
    </source>
</evidence>
<dbReference type="PANTHER" id="PTHR30204">
    <property type="entry name" value="REDOX-CYCLING DRUG-SENSING TRANSCRIPTIONAL ACTIVATOR SOXR"/>
    <property type="match status" value="1"/>
</dbReference>
<dbReference type="GO" id="GO:0003677">
    <property type="term" value="F:DNA binding"/>
    <property type="evidence" value="ECO:0007669"/>
    <property type="project" value="UniProtKB-KW"/>
</dbReference>
<feature type="domain" description="HTH merR-type" evidence="2">
    <location>
        <begin position="1"/>
        <end position="69"/>
    </location>
</feature>
<dbReference type="Gene3D" id="1.10.1660.10">
    <property type="match status" value="1"/>
</dbReference>
<dbReference type="OrthoDB" id="9792348at2"/>
<dbReference type="InterPro" id="IPR000551">
    <property type="entry name" value="MerR-type_HTH_dom"/>
</dbReference>
<comment type="caution">
    <text evidence="3">The sequence shown here is derived from an EMBL/GenBank/DDBJ whole genome shotgun (WGS) entry which is preliminary data.</text>
</comment>
<proteinExistence type="predicted"/>
<dbReference type="PROSITE" id="PS00552">
    <property type="entry name" value="HTH_MERR_1"/>
    <property type="match status" value="1"/>
</dbReference>
<dbReference type="Proteomes" id="UP000005695">
    <property type="component" value="Unassembled WGS sequence"/>
</dbReference>
<keyword evidence="1" id="KW-0238">DNA-binding</keyword>
<dbReference type="GO" id="GO:0003700">
    <property type="term" value="F:DNA-binding transcription factor activity"/>
    <property type="evidence" value="ECO:0007669"/>
    <property type="project" value="InterPro"/>
</dbReference>
<gene>
    <name evidence="3" type="ORF">Dace_2984</name>
</gene>
<evidence type="ECO:0000259" key="2">
    <source>
        <dbReference type="PROSITE" id="PS50937"/>
    </source>
</evidence>
<keyword evidence="4" id="KW-1185">Reference proteome</keyword>
<dbReference type="PANTHER" id="PTHR30204:SF98">
    <property type="entry name" value="HTH-TYPE TRANSCRIPTIONAL REGULATOR ADHR"/>
    <property type="match status" value="1"/>
</dbReference>
<dbReference type="PRINTS" id="PR00040">
    <property type="entry name" value="HTHMERR"/>
</dbReference>
<protein>
    <submittedName>
        <fullName evidence="3">Transcriptional regulator, MerR family</fullName>
    </submittedName>
</protein>
<evidence type="ECO:0000313" key="4">
    <source>
        <dbReference type="Proteomes" id="UP000005695"/>
    </source>
</evidence>
<organism evidence="3 4">
    <name type="scientific">Desulfuromonas acetoxidans (strain DSM 684 / 11070)</name>
    <dbReference type="NCBI Taxonomy" id="281689"/>
    <lineage>
        <taxon>Bacteria</taxon>
        <taxon>Pseudomonadati</taxon>
        <taxon>Thermodesulfobacteriota</taxon>
        <taxon>Desulfuromonadia</taxon>
        <taxon>Desulfuromonadales</taxon>
        <taxon>Desulfuromonadaceae</taxon>
        <taxon>Desulfuromonas</taxon>
    </lineage>
</organism>
<dbReference type="RefSeq" id="WP_005998045.1">
    <property type="nucleotide sequence ID" value="NZ_AAEW02000002.1"/>
</dbReference>
<dbReference type="SMART" id="SM00422">
    <property type="entry name" value="HTH_MERR"/>
    <property type="match status" value="1"/>
</dbReference>
<reference evidence="3" key="1">
    <citation type="submission" date="2006-05" db="EMBL/GenBank/DDBJ databases">
        <title>Annotation of the draft genome assembly of Desulfuromonas acetoxidans DSM 684.</title>
        <authorList>
            <consortium name="US DOE Joint Genome Institute (JGI-ORNL)"/>
            <person name="Larimer F."/>
            <person name="Land M."/>
            <person name="Hauser L."/>
        </authorList>
    </citation>
    <scope>NUCLEOTIDE SEQUENCE [LARGE SCALE GENOMIC DNA]</scope>
    <source>
        <strain evidence="3">DSM 684</strain>
    </source>
</reference>
<sequence>MNVSKFAQRVGLTAHTVRYYEKIGLLKHVHRRANGHRKFSEKDVKWVEFVQRLKETGMSLEKILEYARLRELGNETLAARKAMLEDHSQDLQVRISEQKRNFELLNKKIALYQSALEGKISLD</sequence>
<dbReference type="EMBL" id="AAEW02000002">
    <property type="protein sequence ID" value="EAT17118.1"/>
    <property type="molecule type" value="Genomic_DNA"/>
</dbReference>
<accession>Q1K356</accession>
<dbReference type="InterPro" id="IPR009061">
    <property type="entry name" value="DNA-bd_dom_put_sf"/>
</dbReference>